<dbReference type="EMBL" id="AEUY02000004">
    <property type="protein sequence ID" value="EHI65784.1"/>
    <property type="molecule type" value="Genomic_DNA"/>
</dbReference>
<dbReference type="AlphaFoldDB" id="G5K774"/>
<dbReference type="Proteomes" id="UP000003217">
    <property type="component" value="Unassembled WGS sequence"/>
</dbReference>
<feature type="transmembrane region" description="Helical" evidence="1">
    <location>
        <begin position="6"/>
        <end position="28"/>
    </location>
</feature>
<name>G5K774_9STRE</name>
<gene>
    <name evidence="2" type="ORF">STRPS_0016</name>
</gene>
<comment type="caution">
    <text evidence="2">The sequence shown here is derived from an EMBL/GenBank/DDBJ whole genome shotgun (WGS) entry which is preliminary data.</text>
</comment>
<keyword evidence="3" id="KW-1185">Reference proteome</keyword>
<organism evidence="2 3">
    <name type="scientific">Streptococcus pseudoporcinus LQ 940-04</name>
    <dbReference type="NCBI Taxonomy" id="875093"/>
    <lineage>
        <taxon>Bacteria</taxon>
        <taxon>Bacillati</taxon>
        <taxon>Bacillota</taxon>
        <taxon>Bacilli</taxon>
        <taxon>Lactobacillales</taxon>
        <taxon>Streptococcaceae</taxon>
        <taxon>Streptococcus</taxon>
    </lineage>
</organism>
<protein>
    <submittedName>
        <fullName evidence="2">Uncharacterized protein</fullName>
    </submittedName>
</protein>
<evidence type="ECO:0000256" key="1">
    <source>
        <dbReference type="SAM" id="Phobius"/>
    </source>
</evidence>
<proteinExistence type="predicted"/>
<evidence type="ECO:0000313" key="2">
    <source>
        <dbReference type="EMBL" id="EHI65784.1"/>
    </source>
</evidence>
<keyword evidence="1" id="KW-0812">Transmembrane</keyword>
<accession>G5K774</accession>
<keyword evidence="1" id="KW-0472">Membrane</keyword>
<evidence type="ECO:0000313" key="3">
    <source>
        <dbReference type="Proteomes" id="UP000003217"/>
    </source>
</evidence>
<sequence>MVFINLMIFIYNIYIFSYLVTDFFISVYTSKEEQKYQAN</sequence>
<keyword evidence="1" id="KW-1133">Transmembrane helix</keyword>
<reference evidence="2 3" key="1">
    <citation type="journal article" date="2014" name="Int. J. Syst. Evol. Microbiol.">
        <title>Phylogenomics and the dynamic genome evolution of the genus Streptococcus.</title>
        <authorList>
            <consortium name="The Broad Institute Genome Sequencing Platform"/>
            <person name="Richards V.P."/>
            <person name="Palmer S.R."/>
            <person name="Pavinski Bitar P.D."/>
            <person name="Qin X."/>
            <person name="Weinstock G.M."/>
            <person name="Highlander S.K."/>
            <person name="Town C.D."/>
            <person name="Burne R.A."/>
            <person name="Stanhope M.J."/>
        </authorList>
    </citation>
    <scope>NUCLEOTIDE SEQUENCE [LARGE SCALE GENOMIC DNA]</scope>
    <source>
        <strain evidence="2 3">LQ 940-04</strain>
    </source>
</reference>